<reference evidence="3" key="1">
    <citation type="journal article" date="2021" name="ISME J.">
        <title>Evolutionary origin and ecological implication of a unique nif island in free-living Bradyrhizobium lineages.</title>
        <authorList>
            <person name="Tao J."/>
        </authorList>
    </citation>
    <scope>NUCLEOTIDE SEQUENCE [LARGE SCALE GENOMIC DNA]</scope>
    <source>
        <strain evidence="3">SZCCT0094</strain>
    </source>
</reference>
<evidence type="ECO:0000313" key="3">
    <source>
        <dbReference type="Proteomes" id="UP001314635"/>
    </source>
</evidence>
<protein>
    <submittedName>
        <fullName evidence="2">Transposase</fullName>
    </submittedName>
</protein>
<dbReference type="SUPFAM" id="SSF46689">
    <property type="entry name" value="Homeodomain-like"/>
    <property type="match status" value="1"/>
</dbReference>
<evidence type="ECO:0000256" key="1">
    <source>
        <dbReference type="SAM" id="MobiDB-lite"/>
    </source>
</evidence>
<dbReference type="InterPro" id="IPR052546">
    <property type="entry name" value="Transposase_8_domain"/>
</dbReference>
<gene>
    <name evidence="2" type="ORF">JQ619_16555</name>
</gene>
<dbReference type="PANTHER" id="PTHR33609">
    <property type="entry name" value="LOW CALCIUM RESPONSE LOCUS PROTEIN S"/>
    <property type="match status" value="1"/>
</dbReference>
<dbReference type="Proteomes" id="UP001314635">
    <property type="component" value="Unassembled WGS sequence"/>
</dbReference>
<name>A0ABS5G8M8_9BRAD</name>
<dbReference type="Pfam" id="PF01527">
    <property type="entry name" value="HTH_Tnp_1"/>
    <property type="match status" value="1"/>
</dbReference>
<sequence>MRRCQHTAHEILVLLGEAESGVPVAEICSTAGVSLRTFYRWRQRYGGLSSPALRRLKELEIENQRLRTLVTKLVGVRPTSARADKPAPRPLRQDCGSTPHGGAGTPGQARGAVIGRYASVRYGR</sequence>
<organism evidence="2 3">
    <name type="scientific">Bradyrhizobium denitrificans</name>
    <dbReference type="NCBI Taxonomy" id="2734912"/>
    <lineage>
        <taxon>Bacteria</taxon>
        <taxon>Pseudomonadati</taxon>
        <taxon>Pseudomonadota</taxon>
        <taxon>Alphaproteobacteria</taxon>
        <taxon>Hyphomicrobiales</taxon>
        <taxon>Nitrobacteraceae</taxon>
        <taxon>Bradyrhizobium</taxon>
    </lineage>
</organism>
<dbReference type="PANTHER" id="PTHR33609:SF1">
    <property type="entry name" value="TRANSPOSASE"/>
    <property type="match status" value="1"/>
</dbReference>
<dbReference type="InterPro" id="IPR002514">
    <property type="entry name" value="Transposase_8"/>
</dbReference>
<dbReference type="InterPro" id="IPR009057">
    <property type="entry name" value="Homeodomain-like_sf"/>
</dbReference>
<proteinExistence type="predicted"/>
<dbReference type="RefSeq" id="WP_172235637.1">
    <property type="nucleotide sequence ID" value="NZ_JABFDP010000003.1"/>
</dbReference>
<dbReference type="EMBL" id="JAFCLK010000014">
    <property type="protein sequence ID" value="MBR1137379.1"/>
    <property type="molecule type" value="Genomic_DNA"/>
</dbReference>
<keyword evidence="3" id="KW-1185">Reference proteome</keyword>
<comment type="caution">
    <text evidence="2">The sequence shown here is derived from an EMBL/GenBank/DDBJ whole genome shotgun (WGS) entry which is preliminary data.</text>
</comment>
<feature type="region of interest" description="Disordered" evidence="1">
    <location>
        <begin position="77"/>
        <end position="110"/>
    </location>
</feature>
<accession>A0ABS5G8M8</accession>
<evidence type="ECO:0000313" key="2">
    <source>
        <dbReference type="EMBL" id="MBR1137379.1"/>
    </source>
</evidence>